<dbReference type="STRING" id="43989.cce_1739"/>
<evidence type="ECO:0000313" key="2">
    <source>
        <dbReference type="EMBL" id="ACB51089.1"/>
    </source>
</evidence>
<evidence type="ECO:0000256" key="1">
    <source>
        <dbReference type="SAM" id="Phobius"/>
    </source>
</evidence>
<evidence type="ECO:0000313" key="3">
    <source>
        <dbReference type="Proteomes" id="UP000001203"/>
    </source>
</evidence>
<dbReference type="KEGG" id="cyt:cce_1739"/>
<dbReference type="HOGENOM" id="CLU_1748753_0_0_3"/>
<proteinExistence type="predicted"/>
<sequence length="158" mass="18360">MRRRSFSKNSLEVELFPFLSILACTIGTLILLIIVLTTQLLKNEREITIIAKQETTGENQGKIPKYIECREDGVLLHPSQVFVPKSEIDNRRSPLNQLIREVQKNKDKQYLIVVLRPQGIDVFQQVRDMVEKRGIDIGYEPIDQDWKLKIEEANNNEN</sequence>
<dbReference type="OrthoDB" id="424753at2"/>
<feature type="transmembrane region" description="Helical" evidence="1">
    <location>
        <begin position="15"/>
        <end position="36"/>
    </location>
</feature>
<gene>
    <name evidence="2" type="ordered locus">cce_1739</name>
</gene>
<keyword evidence="1" id="KW-0472">Membrane</keyword>
<keyword evidence="3" id="KW-1185">Reference proteome</keyword>
<dbReference type="Proteomes" id="UP000001203">
    <property type="component" value="Chromosome circular"/>
</dbReference>
<protein>
    <submittedName>
        <fullName evidence="2">Uncharacterized protein</fullName>
    </submittedName>
</protein>
<dbReference type="eggNOG" id="ENOG50316GF">
    <property type="taxonomic scope" value="Bacteria"/>
</dbReference>
<name>B1WYS2_CROS5</name>
<keyword evidence="1" id="KW-0812">Transmembrane</keyword>
<keyword evidence="1" id="KW-1133">Transmembrane helix</keyword>
<dbReference type="AlphaFoldDB" id="B1WYS2"/>
<dbReference type="RefSeq" id="WP_009545556.1">
    <property type="nucleotide sequence ID" value="NC_010546.1"/>
</dbReference>
<accession>B1WYS2</accession>
<reference evidence="2 3" key="1">
    <citation type="journal article" date="2008" name="Proc. Natl. Acad. Sci. U.S.A.">
        <title>The genome of Cyanothece 51142, a unicellular diazotrophic cyanobacterium important in the marine nitrogen cycle.</title>
        <authorList>
            <person name="Welsh E.A."/>
            <person name="Liberton M."/>
            <person name="Stoeckel J."/>
            <person name="Loh T."/>
            <person name="Elvitigala T."/>
            <person name="Wang C."/>
            <person name="Wollam A."/>
            <person name="Fulton R.S."/>
            <person name="Clifton S.W."/>
            <person name="Jacobs J.M."/>
            <person name="Aurora R."/>
            <person name="Ghosh B.K."/>
            <person name="Sherman L.A."/>
            <person name="Smith R.D."/>
            <person name="Wilson R.K."/>
            <person name="Pakrasi H.B."/>
        </authorList>
    </citation>
    <scope>NUCLEOTIDE SEQUENCE [LARGE SCALE GENOMIC DNA]</scope>
    <source>
        <strain evidence="3">ATCC 51142 / BH68</strain>
    </source>
</reference>
<organism evidence="2 3">
    <name type="scientific">Crocosphaera subtropica (strain ATCC 51142 / BH68)</name>
    <name type="common">Cyanothece sp. (strain ATCC 51142)</name>
    <dbReference type="NCBI Taxonomy" id="43989"/>
    <lineage>
        <taxon>Bacteria</taxon>
        <taxon>Bacillati</taxon>
        <taxon>Cyanobacteriota</taxon>
        <taxon>Cyanophyceae</taxon>
        <taxon>Oscillatoriophycideae</taxon>
        <taxon>Chroococcales</taxon>
        <taxon>Aphanothecaceae</taxon>
        <taxon>Crocosphaera</taxon>
        <taxon>Crocosphaera subtropica</taxon>
    </lineage>
</organism>
<dbReference type="EMBL" id="CP000806">
    <property type="protein sequence ID" value="ACB51089.1"/>
    <property type="molecule type" value="Genomic_DNA"/>
</dbReference>